<evidence type="ECO:0000313" key="9">
    <source>
        <dbReference type="Proteomes" id="UP000278962"/>
    </source>
</evidence>
<dbReference type="InterPro" id="IPR017937">
    <property type="entry name" value="Thioredoxin_CS"/>
</dbReference>
<dbReference type="EMBL" id="RBIL01000002">
    <property type="protein sequence ID" value="RKQ87282.1"/>
    <property type="molecule type" value="Genomic_DNA"/>
</dbReference>
<dbReference type="GO" id="GO:0015035">
    <property type="term" value="F:protein-disulfide reductase activity"/>
    <property type="evidence" value="ECO:0007669"/>
    <property type="project" value="UniProtKB-UniRule"/>
</dbReference>
<dbReference type="PROSITE" id="PS00194">
    <property type="entry name" value="THIOREDOXIN_1"/>
    <property type="match status" value="1"/>
</dbReference>
<dbReference type="AlphaFoldDB" id="A0A660L344"/>
<dbReference type="GO" id="GO:0005737">
    <property type="term" value="C:cytoplasm"/>
    <property type="evidence" value="ECO:0007669"/>
    <property type="project" value="TreeGrafter"/>
</dbReference>
<dbReference type="Pfam" id="PF00085">
    <property type="entry name" value="Thioredoxin"/>
    <property type="match status" value="1"/>
</dbReference>
<evidence type="ECO:0000256" key="2">
    <source>
        <dbReference type="ARBA" id="ARBA00022448"/>
    </source>
</evidence>
<organism evidence="8 9">
    <name type="scientific">Solirubrobacter pauli</name>
    <dbReference type="NCBI Taxonomy" id="166793"/>
    <lineage>
        <taxon>Bacteria</taxon>
        <taxon>Bacillati</taxon>
        <taxon>Actinomycetota</taxon>
        <taxon>Thermoleophilia</taxon>
        <taxon>Solirubrobacterales</taxon>
        <taxon>Solirubrobacteraceae</taxon>
        <taxon>Solirubrobacter</taxon>
    </lineage>
</organism>
<dbReference type="Proteomes" id="UP000278962">
    <property type="component" value="Unassembled WGS sequence"/>
</dbReference>
<evidence type="ECO:0000313" key="8">
    <source>
        <dbReference type="EMBL" id="RKQ87282.1"/>
    </source>
</evidence>
<evidence type="ECO:0000256" key="4">
    <source>
        <dbReference type="ARBA" id="ARBA00023157"/>
    </source>
</evidence>
<evidence type="ECO:0000256" key="1">
    <source>
        <dbReference type="ARBA" id="ARBA00008987"/>
    </source>
</evidence>
<comment type="similarity">
    <text evidence="1">Belongs to the thioredoxin family.</text>
</comment>
<dbReference type="InterPro" id="IPR013766">
    <property type="entry name" value="Thioredoxin_domain"/>
</dbReference>
<reference evidence="8 9" key="1">
    <citation type="submission" date="2018-10" db="EMBL/GenBank/DDBJ databases">
        <title>Genomic Encyclopedia of Archaeal and Bacterial Type Strains, Phase II (KMG-II): from individual species to whole genera.</title>
        <authorList>
            <person name="Goeker M."/>
        </authorList>
    </citation>
    <scope>NUCLEOTIDE SEQUENCE [LARGE SCALE GENOMIC DNA]</scope>
    <source>
        <strain evidence="8 9">DSM 14954</strain>
    </source>
</reference>
<feature type="domain" description="Thioredoxin" evidence="7">
    <location>
        <begin position="1"/>
        <end position="108"/>
    </location>
</feature>
<dbReference type="GO" id="GO:0006950">
    <property type="term" value="P:response to stress"/>
    <property type="evidence" value="ECO:0007669"/>
    <property type="project" value="UniProtKB-ARBA"/>
</dbReference>
<keyword evidence="3" id="KW-0249">Electron transport</keyword>
<evidence type="ECO:0000256" key="3">
    <source>
        <dbReference type="ARBA" id="ARBA00022982"/>
    </source>
</evidence>
<dbReference type="PROSITE" id="PS51352">
    <property type="entry name" value="THIOREDOXIN_2"/>
    <property type="match status" value="1"/>
</dbReference>
<dbReference type="SUPFAM" id="SSF52833">
    <property type="entry name" value="Thioredoxin-like"/>
    <property type="match status" value="1"/>
</dbReference>
<accession>A0A660L344</accession>
<protein>
    <recommendedName>
        <fullName evidence="6">Thioredoxin</fullName>
    </recommendedName>
</protein>
<dbReference type="RefSeq" id="WP_170179429.1">
    <property type="nucleotide sequence ID" value="NZ_RBIL01000002.1"/>
</dbReference>
<dbReference type="NCBIfam" id="TIGR01068">
    <property type="entry name" value="thioredoxin"/>
    <property type="match status" value="1"/>
</dbReference>
<keyword evidence="4" id="KW-1015">Disulfide bond</keyword>
<dbReference type="PRINTS" id="PR00421">
    <property type="entry name" value="THIOREDOXIN"/>
</dbReference>
<proteinExistence type="inferred from homology"/>
<dbReference type="PANTHER" id="PTHR45663">
    <property type="entry name" value="GEO12009P1"/>
    <property type="match status" value="1"/>
</dbReference>
<keyword evidence="2" id="KW-0813">Transport</keyword>
<sequence length="240" mass="26100">MPIDATDTTFEQEVIKRSYEKPVVVDFWAEWCGPCRMLGPVIEKAVEDRDGAVELVKVDTDANPRVSQAFGIQSIPAVKAFKDGKVVEEFVGALPPAQVNRWLDGLVPSEAEALVAEGGEANLRRALELEPSRIDAKVALARLVPREEALELLGNATGFAAEGLLARLRLEDDPNLAEAFAQIDRGEVEPGLDTLIAAIPDSTGEQREDLRRAVVGVLDELGVEHPVAREARRKLASALY</sequence>
<evidence type="ECO:0000256" key="5">
    <source>
        <dbReference type="ARBA" id="ARBA00023284"/>
    </source>
</evidence>
<dbReference type="FunFam" id="3.40.30.10:FF:000001">
    <property type="entry name" value="Thioredoxin"/>
    <property type="match status" value="1"/>
</dbReference>
<keyword evidence="9" id="KW-1185">Reference proteome</keyword>
<evidence type="ECO:0000259" key="7">
    <source>
        <dbReference type="PROSITE" id="PS51352"/>
    </source>
</evidence>
<comment type="caution">
    <text evidence="8">The sequence shown here is derived from an EMBL/GenBank/DDBJ whole genome shotgun (WGS) entry which is preliminary data.</text>
</comment>
<gene>
    <name evidence="8" type="ORF">C8N24_5303</name>
</gene>
<dbReference type="InterPro" id="IPR005746">
    <property type="entry name" value="Thioredoxin"/>
</dbReference>
<dbReference type="Gene3D" id="1.25.40.10">
    <property type="entry name" value="Tetratricopeptide repeat domain"/>
    <property type="match status" value="1"/>
</dbReference>
<evidence type="ECO:0000256" key="6">
    <source>
        <dbReference type="NCBIfam" id="TIGR01068"/>
    </source>
</evidence>
<dbReference type="PANTHER" id="PTHR45663:SF11">
    <property type="entry name" value="GEO12009P1"/>
    <property type="match status" value="1"/>
</dbReference>
<dbReference type="InterPro" id="IPR011990">
    <property type="entry name" value="TPR-like_helical_dom_sf"/>
</dbReference>
<dbReference type="Gene3D" id="3.40.30.10">
    <property type="entry name" value="Glutaredoxin"/>
    <property type="match status" value="1"/>
</dbReference>
<dbReference type="InterPro" id="IPR036249">
    <property type="entry name" value="Thioredoxin-like_sf"/>
</dbReference>
<dbReference type="Pfam" id="PF14561">
    <property type="entry name" value="TPR_20"/>
    <property type="match status" value="1"/>
</dbReference>
<keyword evidence="5" id="KW-0676">Redox-active center</keyword>
<name>A0A660L344_9ACTN</name>
<dbReference type="CDD" id="cd02947">
    <property type="entry name" value="TRX_family"/>
    <property type="match status" value="1"/>
</dbReference>